<feature type="transmembrane region" description="Helical" evidence="1">
    <location>
        <begin position="176"/>
        <end position="199"/>
    </location>
</feature>
<evidence type="ECO:0000313" key="3">
    <source>
        <dbReference type="Proteomes" id="UP000054908"/>
    </source>
</evidence>
<feature type="transmembrane region" description="Helical" evidence="1">
    <location>
        <begin position="205"/>
        <end position="227"/>
    </location>
</feature>
<keyword evidence="3" id="KW-1185">Reference proteome</keyword>
<protein>
    <submittedName>
        <fullName evidence="2">Uncharacterized protein</fullName>
    </submittedName>
</protein>
<keyword evidence="1" id="KW-0472">Membrane</keyword>
<dbReference type="AlphaFoldDB" id="A0A0W0W3U2"/>
<reference evidence="2 3" key="1">
    <citation type="submission" date="2015-11" db="EMBL/GenBank/DDBJ databases">
        <title>Genomic analysis of 38 Legionella species identifies large and diverse effector repertoires.</title>
        <authorList>
            <person name="Burstein D."/>
            <person name="Amaro F."/>
            <person name="Zusman T."/>
            <person name="Lifshitz Z."/>
            <person name="Cohen O."/>
            <person name="Gilbert J.A."/>
            <person name="Pupko T."/>
            <person name="Shuman H.A."/>
            <person name="Segal G."/>
        </authorList>
    </citation>
    <scope>NUCLEOTIDE SEQUENCE [LARGE SCALE GENOMIC DNA]</scope>
    <source>
        <strain evidence="2 3">PX-1-G2-E2</strain>
    </source>
</reference>
<gene>
    <name evidence="2" type="ORF">Lmac_1284</name>
</gene>
<dbReference type="EMBL" id="LNYL01000033">
    <property type="protein sequence ID" value="KTD27036.1"/>
    <property type="molecule type" value="Genomic_DNA"/>
</dbReference>
<dbReference type="Proteomes" id="UP000054908">
    <property type="component" value="Unassembled WGS sequence"/>
</dbReference>
<dbReference type="RefSeq" id="WP_058452064.1">
    <property type="nucleotide sequence ID" value="NZ_CAAAIB010000009.1"/>
</dbReference>
<keyword evidence="1" id="KW-0812">Transmembrane</keyword>
<organism evidence="2 3">
    <name type="scientific">Legionella maceachernii</name>
    <dbReference type="NCBI Taxonomy" id="466"/>
    <lineage>
        <taxon>Bacteria</taxon>
        <taxon>Pseudomonadati</taxon>
        <taxon>Pseudomonadota</taxon>
        <taxon>Gammaproteobacteria</taxon>
        <taxon>Legionellales</taxon>
        <taxon>Legionellaceae</taxon>
        <taxon>Legionella</taxon>
    </lineage>
</organism>
<proteinExistence type="predicted"/>
<name>A0A0W0W3U2_9GAMM</name>
<accession>A0A0W0W3U2</accession>
<evidence type="ECO:0000313" key="2">
    <source>
        <dbReference type="EMBL" id="KTD27036.1"/>
    </source>
</evidence>
<dbReference type="PATRIC" id="fig|466.6.peg.1361"/>
<dbReference type="STRING" id="466.Lmac_1284"/>
<evidence type="ECO:0000256" key="1">
    <source>
        <dbReference type="SAM" id="Phobius"/>
    </source>
</evidence>
<comment type="caution">
    <text evidence="2">The sequence shown here is derived from an EMBL/GenBank/DDBJ whole genome shotgun (WGS) entry which is preliminary data.</text>
</comment>
<sequence>MPFKQIHLHQWTNENSASTSYGVEIDNQFYDLFFPTNQEDPINRGAYFIDSLGIKQRVFIVDERGEGAFLFKDTQFPTHLMLYNIETDKVKLGTCTAEISNGNVSLGNGCNFNVFCLPADDKRMLEVSYGKTRCQLIEKEANSELASHSTQISHSQRLMPAASVMRSEIDKFAENINMMVLGGFIAVVGIAAVAVAFTVLNAATLGTVIVAGLGIAAVLSGIGLFAVGAYKNSQTNTEDQCTDSLGHQYQ</sequence>
<keyword evidence="1" id="KW-1133">Transmembrane helix</keyword>